<feature type="compositionally biased region" description="Polar residues" evidence="13">
    <location>
        <begin position="386"/>
        <end position="402"/>
    </location>
</feature>
<evidence type="ECO:0000313" key="14">
    <source>
        <dbReference type="EMBL" id="KAK4289377.1"/>
    </source>
</evidence>
<feature type="region of interest" description="Disordered" evidence="13">
    <location>
        <begin position="316"/>
        <end position="402"/>
    </location>
</feature>
<reference evidence="14" key="1">
    <citation type="submission" date="2023-11" db="EMBL/GenBank/DDBJ databases">
        <title>Genome assemblies of two species of porcelain crab, Petrolisthes cinctipes and Petrolisthes manimaculis (Anomura: Porcellanidae).</title>
        <authorList>
            <person name="Angst P."/>
        </authorList>
    </citation>
    <scope>NUCLEOTIDE SEQUENCE</scope>
    <source>
        <strain evidence="14">PB745_02</strain>
        <tissue evidence="14">Gill</tissue>
    </source>
</reference>
<keyword evidence="6" id="KW-0970">Cilium biogenesis/degradation</keyword>
<dbReference type="InterPro" id="IPR032675">
    <property type="entry name" value="LRR_dom_sf"/>
</dbReference>
<dbReference type="InterPro" id="IPR001611">
    <property type="entry name" value="Leu-rich_rpt"/>
</dbReference>
<evidence type="ECO:0000256" key="12">
    <source>
        <dbReference type="SAM" id="Coils"/>
    </source>
</evidence>
<feature type="compositionally biased region" description="Basic and acidic residues" evidence="13">
    <location>
        <begin position="772"/>
        <end position="796"/>
    </location>
</feature>
<dbReference type="GO" id="GO:0005813">
    <property type="term" value="C:centrosome"/>
    <property type="evidence" value="ECO:0007669"/>
    <property type="project" value="UniProtKB-SubCell"/>
</dbReference>
<evidence type="ECO:0000256" key="2">
    <source>
        <dbReference type="ARBA" id="ARBA00004300"/>
    </source>
</evidence>
<dbReference type="PROSITE" id="PS50096">
    <property type="entry name" value="IQ"/>
    <property type="match status" value="1"/>
</dbReference>
<protein>
    <recommendedName>
        <fullName evidence="10">Centrosomal protein of 97 kDa</fullName>
    </recommendedName>
    <alternativeName>
        <fullName evidence="8">Dynein axonemal assembly factor 1 homolog</fullName>
    </alternativeName>
    <alternativeName>
        <fullName evidence="11">Leucine-rich repeat and IQ domain-containing protein 2</fullName>
    </alternativeName>
</protein>
<evidence type="ECO:0000256" key="8">
    <source>
        <dbReference type="ARBA" id="ARBA00024433"/>
    </source>
</evidence>
<dbReference type="SUPFAM" id="SSF52058">
    <property type="entry name" value="L domain-like"/>
    <property type="match status" value="1"/>
</dbReference>
<accession>A0AAE1NHD3</accession>
<feature type="compositionally biased region" description="Low complexity" evidence="13">
    <location>
        <begin position="680"/>
        <end position="705"/>
    </location>
</feature>
<feature type="region of interest" description="Disordered" evidence="13">
    <location>
        <begin position="1148"/>
        <end position="1224"/>
    </location>
</feature>
<dbReference type="AlphaFoldDB" id="A0AAE1NHD3"/>
<gene>
    <name evidence="14" type="ORF">Pmani_037645</name>
</gene>
<dbReference type="Pfam" id="PF00612">
    <property type="entry name" value="IQ"/>
    <property type="match status" value="1"/>
</dbReference>
<comment type="function">
    <text evidence="1">Cilium-specific protein required for cilia structures.</text>
</comment>
<dbReference type="Proteomes" id="UP001292094">
    <property type="component" value="Unassembled WGS sequence"/>
</dbReference>
<evidence type="ECO:0000256" key="11">
    <source>
        <dbReference type="ARBA" id="ARBA00076677"/>
    </source>
</evidence>
<dbReference type="GO" id="GO:1902018">
    <property type="term" value="P:negative regulation of cilium assembly"/>
    <property type="evidence" value="ECO:0007669"/>
    <property type="project" value="TreeGrafter"/>
</dbReference>
<evidence type="ECO:0000256" key="10">
    <source>
        <dbReference type="ARBA" id="ARBA00068862"/>
    </source>
</evidence>
<feature type="compositionally biased region" description="Gly residues" evidence="13">
    <location>
        <begin position="337"/>
        <end position="346"/>
    </location>
</feature>
<feature type="compositionally biased region" description="Polar residues" evidence="13">
    <location>
        <begin position="1069"/>
        <end position="1078"/>
    </location>
</feature>
<evidence type="ECO:0000256" key="4">
    <source>
        <dbReference type="ARBA" id="ARBA00022614"/>
    </source>
</evidence>
<evidence type="ECO:0000256" key="6">
    <source>
        <dbReference type="ARBA" id="ARBA00022794"/>
    </source>
</evidence>
<dbReference type="GO" id="GO:0030030">
    <property type="term" value="P:cell projection organization"/>
    <property type="evidence" value="ECO:0007669"/>
    <property type="project" value="UniProtKB-KW"/>
</dbReference>
<evidence type="ECO:0000256" key="7">
    <source>
        <dbReference type="ARBA" id="ARBA00023212"/>
    </source>
</evidence>
<dbReference type="EMBL" id="JAWZYT010005882">
    <property type="protein sequence ID" value="KAK4289377.1"/>
    <property type="molecule type" value="Genomic_DNA"/>
</dbReference>
<keyword evidence="3" id="KW-0963">Cytoplasm</keyword>
<keyword evidence="12" id="KW-0175">Coiled coil</keyword>
<dbReference type="InterPro" id="IPR050576">
    <property type="entry name" value="Cilia_flagella_integrity"/>
</dbReference>
<feature type="region of interest" description="Disordered" evidence="13">
    <location>
        <begin position="1001"/>
        <end position="1029"/>
    </location>
</feature>
<feature type="compositionally biased region" description="Low complexity" evidence="13">
    <location>
        <begin position="1173"/>
        <end position="1194"/>
    </location>
</feature>
<feature type="coiled-coil region" evidence="12">
    <location>
        <begin position="860"/>
        <end position="887"/>
    </location>
</feature>
<keyword evidence="7" id="KW-0206">Cytoskeleton</keyword>
<feature type="region of interest" description="Disordered" evidence="13">
    <location>
        <begin position="556"/>
        <end position="828"/>
    </location>
</feature>
<feature type="compositionally biased region" description="Polar residues" evidence="13">
    <location>
        <begin position="358"/>
        <end position="369"/>
    </location>
</feature>
<comment type="subcellular location">
    <subcellularLocation>
        <location evidence="2">Cytoplasm</location>
        <location evidence="2">Cytoskeleton</location>
        <location evidence="2">Microtubule organizing center</location>
        <location evidence="2">Centrosome</location>
    </subcellularLocation>
</comment>
<dbReference type="Pfam" id="PF14580">
    <property type="entry name" value="LRR_9"/>
    <property type="match status" value="1"/>
</dbReference>
<evidence type="ECO:0000256" key="9">
    <source>
        <dbReference type="ARBA" id="ARBA00058656"/>
    </source>
</evidence>
<comment type="caution">
    <text evidence="14">The sequence shown here is derived from an EMBL/GenBank/DDBJ whole genome shotgun (WGS) entry which is preliminary data.</text>
</comment>
<comment type="function">
    <text evidence="9">Acts as a key negative regulator of ciliogenesis in collaboration with CCP110 by capping the mother centriole thereby preventing cilia formation. Required for recruitment of CCP110 to the centrosome.</text>
</comment>
<dbReference type="PANTHER" id="PTHR45973">
    <property type="entry name" value="PROTEIN PHOSPHATASE 1 REGULATORY SUBUNIT SDS22-RELATED"/>
    <property type="match status" value="1"/>
</dbReference>
<feature type="region of interest" description="Disordered" evidence="13">
    <location>
        <begin position="1048"/>
        <end position="1116"/>
    </location>
</feature>
<feature type="compositionally biased region" description="Pro residues" evidence="13">
    <location>
        <begin position="706"/>
        <end position="716"/>
    </location>
</feature>
<evidence type="ECO:0000256" key="13">
    <source>
        <dbReference type="SAM" id="MobiDB-lite"/>
    </source>
</evidence>
<dbReference type="PANTHER" id="PTHR45973:SF2">
    <property type="entry name" value="CENTROSOMAL PROTEIN OF 97 KDA"/>
    <property type="match status" value="1"/>
</dbReference>
<dbReference type="FunFam" id="3.80.10.10:FF:000165">
    <property type="entry name" value="Centrosomal protein of 97 kDa"/>
    <property type="match status" value="1"/>
</dbReference>
<evidence type="ECO:0000256" key="1">
    <source>
        <dbReference type="ARBA" id="ARBA00003843"/>
    </source>
</evidence>
<name>A0AAE1NHD3_9EUCA</name>
<feature type="compositionally biased region" description="Polar residues" evidence="13">
    <location>
        <begin position="558"/>
        <end position="567"/>
    </location>
</feature>
<feature type="compositionally biased region" description="Polar residues" evidence="13">
    <location>
        <begin position="758"/>
        <end position="769"/>
    </location>
</feature>
<evidence type="ECO:0000256" key="3">
    <source>
        <dbReference type="ARBA" id="ARBA00022490"/>
    </source>
</evidence>
<dbReference type="PROSITE" id="PS51450">
    <property type="entry name" value="LRR"/>
    <property type="match status" value="4"/>
</dbReference>
<dbReference type="Gene3D" id="3.80.10.10">
    <property type="entry name" value="Ribonuclease Inhibitor"/>
    <property type="match status" value="2"/>
</dbReference>
<dbReference type="InterPro" id="IPR000048">
    <property type="entry name" value="IQ_motif_EF-hand-BS"/>
</dbReference>
<feature type="compositionally biased region" description="Low complexity" evidence="13">
    <location>
        <begin position="917"/>
        <end position="931"/>
    </location>
</feature>
<evidence type="ECO:0000313" key="15">
    <source>
        <dbReference type="Proteomes" id="UP001292094"/>
    </source>
</evidence>
<keyword evidence="15" id="KW-1185">Reference proteome</keyword>
<feature type="compositionally biased region" description="Gly residues" evidence="13">
    <location>
        <begin position="1082"/>
        <end position="1092"/>
    </location>
</feature>
<organism evidence="14 15">
    <name type="scientific">Petrolisthes manimaculis</name>
    <dbReference type="NCBI Taxonomy" id="1843537"/>
    <lineage>
        <taxon>Eukaryota</taxon>
        <taxon>Metazoa</taxon>
        <taxon>Ecdysozoa</taxon>
        <taxon>Arthropoda</taxon>
        <taxon>Crustacea</taxon>
        <taxon>Multicrustacea</taxon>
        <taxon>Malacostraca</taxon>
        <taxon>Eumalacostraca</taxon>
        <taxon>Eucarida</taxon>
        <taxon>Decapoda</taxon>
        <taxon>Pleocyemata</taxon>
        <taxon>Anomura</taxon>
        <taxon>Galatheoidea</taxon>
        <taxon>Porcellanidae</taxon>
        <taxon>Petrolisthes</taxon>
    </lineage>
</organism>
<sequence>MASSGEEKEDGPDDKAVGSDSEVVLDLCGRRLKRLEKAPANQAYATALVLDNNQLQNLANLDSYGELERLSIGNNQVVRMYWFARMYSLRVLNLPNNNIVQVEGLRELIHLIHLNLAGNSIKTIEGLSYNRTLEHLNLSGNSISHINDLSMLKNLKEVFLHRNRVTTLYRCNKYLPPSLIILTLSDNALVDLNDLSNLSHLNHLEQVTILNNPCLDPVQPTDESGLPVGPLLAFDYRPYVINWCLNLKVLDGYKVTPKESLKAEWLYSQGKGRGFQVGEHMALVQYLSGVCLAGGGWGGADLPDDDDKLAKILQLAKQHQHDLRHSVNGQEPSDAGSGRGSRGGGNQDSPSTHRRQVGRSTSLRRNTAPSRAAPPVRECHRRTHSHSATSREAGQRSQQAHSYHVELSNTLYGGELRTPDTPSLMTQSMDPAILSQLAGGPPGARPDLMSRSLGAEQMSQSLGMDPMTQSMGEEELRRSMEYDPMTQSQGPEQLAHSLAYPEPPGQLMTRSLDLPHLTNGEAEVWGERLTHPSHTHPRPTTLFGDENDLVVEDVGPQELSSQLSGSTKFVPAPESMMSPEFQASLTSRPAPSHAPPVQPHAHPAQPQGSSARGHTGTARPSPAPAPTQRPPMAARPTPSPAPQASPRQAAGVRSSSVTRPRASPMKSPAPNAPINSDLARGSPSRSQQQQQQRQTGTTSTGGPSTLPRPKPSPRPAPRYVRSVSVEPTTSRRQSGGKKKPASSPHQGYSDADSDNTDSEMSASKLQTIKSIAAERKQTERRGREPPSHPYDPEKYKNSGGHSRPVPTKDGRRRWSNSSSGSSAPDLSKTQAAITLQRHWRGYHTRHHHPDAAKIRDDIRHSRAEQHIRHLTEKLRVTEEALERERRLRHMQLEAIRTLWREIQKLQASRREGGGVVTPSTPITPLTPLTPLETNREAGVTGGGTTAAPVSSKNYSEESVKELTEFCTALQGQVGQLQDSLSMVTQVMNAFCNLPGSQSLLTMSQSSGSGHERSPGGADSPPSQNTATVPVPLSESVTSLTHSIRALTTSIVKSPSSQKERKGDSAVVNPETNDGNRIQDSGNGNGNGNGGGDDNSYGDQSSEGSEGTPVACQKNQQPHHLHQFVNPDNVANSGVSIASADLNSTAMDASTLSVDSTEGCDAGDTTGRDEGELSESSQSSLSGSLSGSHSGNQSEGGRQAGGVGGPLRPSSLPVPRPHTPRTTAS</sequence>
<keyword evidence="4" id="KW-0433">Leucine-rich repeat</keyword>
<evidence type="ECO:0000256" key="5">
    <source>
        <dbReference type="ARBA" id="ARBA00022737"/>
    </source>
</evidence>
<proteinExistence type="predicted"/>
<feature type="region of interest" description="Disordered" evidence="13">
    <location>
        <begin position="910"/>
        <end position="952"/>
    </location>
</feature>
<keyword evidence="5" id="KW-0677">Repeat</keyword>